<feature type="domain" description="HTH tetR-type" evidence="5">
    <location>
        <begin position="8"/>
        <end position="68"/>
    </location>
</feature>
<dbReference type="PRINTS" id="PR00455">
    <property type="entry name" value="HTHTETR"/>
</dbReference>
<dbReference type="InterPro" id="IPR050109">
    <property type="entry name" value="HTH-type_TetR-like_transc_reg"/>
</dbReference>
<dbReference type="PROSITE" id="PS50977">
    <property type="entry name" value="HTH_TETR_2"/>
    <property type="match status" value="1"/>
</dbReference>
<dbReference type="SUPFAM" id="SSF46689">
    <property type="entry name" value="Homeodomain-like"/>
    <property type="match status" value="1"/>
</dbReference>
<evidence type="ECO:0000259" key="5">
    <source>
        <dbReference type="PROSITE" id="PS50977"/>
    </source>
</evidence>
<evidence type="ECO:0000256" key="1">
    <source>
        <dbReference type="ARBA" id="ARBA00023015"/>
    </source>
</evidence>
<evidence type="ECO:0000313" key="6">
    <source>
        <dbReference type="EMBL" id="MFH8551583.1"/>
    </source>
</evidence>
<dbReference type="InterPro" id="IPR001647">
    <property type="entry name" value="HTH_TetR"/>
</dbReference>
<proteinExistence type="predicted"/>
<keyword evidence="7" id="KW-1185">Reference proteome</keyword>
<dbReference type="PANTHER" id="PTHR30055:SF234">
    <property type="entry name" value="HTH-TYPE TRANSCRIPTIONAL REGULATOR BETI"/>
    <property type="match status" value="1"/>
</dbReference>
<dbReference type="RefSeq" id="WP_397718580.1">
    <property type="nucleotide sequence ID" value="NZ_JBIRGN010000013.1"/>
</dbReference>
<evidence type="ECO:0000256" key="4">
    <source>
        <dbReference type="PROSITE-ProRule" id="PRU00335"/>
    </source>
</evidence>
<keyword evidence="3" id="KW-0804">Transcription</keyword>
<dbReference type="PANTHER" id="PTHR30055">
    <property type="entry name" value="HTH-TYPE TRANSCRIPTIONAL REGULATOR RUTR"/>
    <property type="match status" value="1"/>
</dbReference>
<comment type="caution">
    <text evidence="6">The sequence shown here is derived from an EMBL/GenBank/DDBJ whole genome shotgun (WGS) entry which is preliminary data.</text>
</comment>
<reference evidence="6 7" key="1">
    <citation type="submission" date="2024-10" db="EMBL/GenBank/DDBJ databases">
        <title>The Natural Products Discovery Center: Release of the First 8490 Sequenced Strains for Exploring Actinobacteria Biosynthetic Diversity.</title>
        <authorList>
            <person name="Kalkreuter E."/>
            <person name="Kautsar S.A."/>
            <person name="Yang D."/>
            <person name="Bader C.D."/>
            <person name="Teijaro C.N."/>
            <person name="Fluegel L."/>
            <person name="Davis C.M."/>
            <person name="Simpson J.R."/>
            <person name="Lauterbach L."/>
            <person name="Steele A.D."/>
            <person name="Gui C."/>
            <person name="Meng S."/>
            <person name="Li G."/>
            <person name="Viehrig K."/>
            <person name="Ye F."/>
            <person name="Su P."/>
            <person name="Kiefer A.F."/>
            <person name="Nichols A."/>
            <person name="Cepeda A.J."/>
            <person name="Yan W."/>
            <person name="Fan B."/>
            <person name="Jiang Y."/>
            <person name="Adhikari A."/>
            <person name="Zheng C.-J."/>
            <person name="Schuster L."/>
            <person name="Cowan T.M."/>
            <person name="Smanski M.J."/>
            <person name="Chevrette M.G."/>
            <person name="De Carvalho L.P.S."/>
            <person name="Shen B."/>
        </authorList>
    </citation>
    <scope>NUCLEOTIDE SEQUENCE [LARGE SCALE GENOMIC DNA]</scope>
    <source>
        <strain evidence="6 7">NPDC017990</strain>
    </source>
</reference>
<dbReference type="InterPro" id="IPR009057">
    <property type="entry name" value="Homeodomain-like_sf"/>
</dbReference>
<dbReference type="InterPro" id="IPR036271">
    <property type="entry name" value="Tet_transcr_reg_TetR-rel_C_sf"/>
</dbReference>
<dbReference type="SUPFAM" id="SSF48498">
    <property type="entry name" value="Tetracyclin repressor-like, C-terminal domain"/>
    <property type="match status" value="1"/>
</dbReference>
<organism evidence="6 7">
    <name type="scientific">Streptomyces longisporoflavus</name>
    <dbReference type="NCBI Taxonomy" id="28044"/>
    <lineage>
        <taxon>Bacteria</taxon>
        <taxon>Bacillati</taxon>
        <taxon>Actinomycetota</taxon>
        <taxon>Actinomycetes</taxon>
        <taxon>Kitasatosporales</taxon>
        <taxon>Streptomycetaceae</taxon>
        <taxon>Streptomyces</taxon>
    </lineage>
</organism>
<evidence type="ECO:0000256" key="3">
    <source>
        <dbReference type="ARBA" id="ARBA00023163"/>
    </source>
</evidence>
<keyword evidence="2 4" id="KW-0238">DNA-binding</keyword>
<sequence>MVKQDRARRTHALVLDAAAAEFAAQGFAATNLQVVARRTGLTKGALYGHFASKAELAAELTRQFEESWQGLLTAAEGSASTPLQVLDVLLTQLTDRAQHDARFGAGLRLVSEKARSEGVRPAFVDRLRVLLVHLVALAQREGEIDAGHRPELLAQLMTAVVFGLQHTVAAAPAQPDADRTQQLWGLLLPAMRHPAP</sequence>
<evidence type="ECO:0000313" key="7">
    <source>
        <dbReference type="Proteomes" id="UP001610818"/>
    </source>
</evidence>
<feature type="DNA-binding region" description="H-T-H motif" evidence="4">
    <location>
        <begin position="31"/>
        <end position="50"/>
    </location>
</feature>
<keyword evidence="1" id="KW-0805">Transcription regulation</keyword>
<dbReference type="Proteomes" id="UP001610818">
    <property type="component" value="Unassembled WGS sequence"/>
</dbReference>
<dbReference type="Pfam" id="PF00440">
    <property type="entry name" value="TetR_N"/>
    <property type="match status" value="1"/>
</dbReference>
<dbReference type="Gene3D" id="1.10.357.10">
    <property type="entry name" value="Tetracycline Repressor, domain 2"/>
    <property type="match status" value="1"/>
</dbReference>
<name>A0ABW7R3R3_9ACTN</name>
<protein>
    <submittedName>
        <fullName evidence="6">TetR family transcriptional regulator</fullName>
    </submittedName>
</protein>
<accession>A0ABW7R3R3</accession>
<evidence type="ECO:0000256" key="2">
    <source>
        <dbReference type="ARBA" id="ARBA00023125"/>
    </source>
</evidence>
<dbReference type="EMBL" id="JBIRGQ010000013">
    <property type="protein sequence ID" value="MFH8551583.1"/>
    <property type="molecule type" value="Genomic_DNA"/>
</dbReference>
<gene>
    <name evidence="6" type="ORF">ACH4F9_42060</name>
</gene>